<dbReference type="Proteomes" id="UP000270866">
    <property type="component" value="Chromosome 4"/>
</dbReference>
<protein>
    <submittedName>
        <fullName evidence="1">Uncharacterized protein</fullName>
    </submittedName>
</protein>
<sequence>MDFRAQVPPPRADRLCSSRYPPLTARPRLLAQATPGQVVERPSTPPFNLTPPLHPLRVSSPSIELPSVQDQWFFRESSPSLTHSSTCSVSFQTLAASICSSILTSLIVLSNLHPLLFPLLFARLSVIISSLPPILNFNFIVAAHLSSCAVSELKKRNKPTLANSF</sequence>
<dbReference type="AlphaFoldDB" id="A0A3L6P0X9"/>
<evidence type="ECO:0000313" key="1">
    <source>
        <dbReference type="EMBL" id="RKK25453.1"/>
    </source>
</evidence>
<dbReference type="EMBL" id="MRCU01000002">
    <property type="protein sequence ID" value="RKK25453.1"/>
    <property type="molecule type" value="Genomic_DNA"/>
</dbReference>
<organism evidence="1">
    <name type="scientific">Fusarium oxysporum f. sp. cepae</name>
    <dbReference type="NCBI Taxonomy" id="396571"/>
    <lineage>
        <taxon>Eukaryota</taxon>
        <taxon>Fungi</taxon>
        <taxon>Dikarya</taxon>
        <taxon>Ascomycota</taxon>
        <taxon>Pezizomycotina</taxon>
        <taxon>Sordariomycetes</taxon>
        <taxon>Hypocreomycetidae</taxon>
        <taxon>Hypocreales</taxon>
        <taxon>Nectriaceae</taxon>
        <taxon>Fusarium</taxon>
        <taxon>Fusarium oxysporum species complex</taxon>
    </lineage>
</organism>
<gene>
    <name evidence="1" type="ORF">BFJ65_g3360</name>
</gene>
<accession>A0A3L6P0X9</accession>
<comment type="caution">
    <text evidence="1">The sequence shown here is derived from an EMBL/GenBank/DDBJ whole genome shotgun (WGS) entry which is preliminary data.</text>
</comment>
<reference evidence="1" key="1">
    <citation type="journal article" date="2018" name="Sci. Rep.">
        <title>Characterisation of pathogen-specific regions and novel effector candidates in Fusarium oxysporum f. sp. cepae.</title>
        <authorList>
            <person name="Armitage A.D."/>
            <person name="Taylor A."/>
            <person name="Sobczyk M.K."/>
            <person name="Baxter L."/>
            <person name="Greenfield B.P."/>
            <person name="Bates H.J."/>
            <person name="Wilson F."/>
            <person name="Jackson A.C."/>
            <person name="Ott S."/>
            <person name="Harrison R.J."/>
            <person name="Clarkson J.P."/>
        </authorList>
    </citation>
    <scope>NUCLEOTIDE SEQUENCE [LARGE SCALE GENOMIC DNA]</scope>
    <source>
        <strain evidence="1">FoC_Fus2</strain>
    </source>
</reference>
<proteinExistence type="predicted"/>
<name>A0A3L6P0X9_FUSOX</name>